<protein>
    <submittedName>
        <fullName evidence="1">Uncharacterized protein</fullName>
    </submittedName>
</protein>
<gene>
    <name evidence="1" type="ORF">RISK_004436</name>
</gene>
<name>A0A0J1EDB8_RHOIS</name>
<dbReference type="AlphaFoldDB" id="A0A0J1EDB8"/>
<evidence type="ECO:0000313" key="2">
    <source>
        <dbReference type="Proteomes" id="UP000036367"/>
    </source>
</evidence>
<evidence type="ECO:0000313" key="1">
    <source>
        <dbReference type="EMBL" id="KLU03539.1"/>
    </source>
</evidence>
<dbReference type="Proteomes" id="UP000036367">
    <property type="component" value="Unassembled WGS sequence"/>
</dbReference>
<proteinExistence type="predicted"/>
<reference evidence="1" key="1">
    <citation type="submission" date="2015-05" db="EMBL/GenBank/DDBJ databases">
        <title>Permanent draft genome of Rhodopirellula islandicus K833.</title>
        <authorList>
            <person name="Kizina J."/>
            <person name="Richter M."/>
            <person name="Glockner F.O."/>
            <person name="Harder J."/>
        </authorList>
    </citation>
    <scope>NUCLEOTIDE SEQUENCE [LARGE SCALE GENOMIC DNA]</scope>
    <source>
        <strain evidence="1">K833</strain>
    </source>
</reference>
<organism evidence="1 2">
    <name type="scientific">Rhodopirellula islandica</name>
    <dbReference type="NCBI Taxonomy" id="595434"/>
    <lineage>
        <taxon>Bacteria</taxon>
        <taxon>Pseudomonadati</taxon>
        <taxon>Planctomycetota</taxon>
        <taxon>Planctomycetia</taxon>
        <taxon>Pirellulales</taxon>
        <taxon>Pirellulaceae</taxon>
        <taxon>Rhodopirellula</taxon>
    </lineage>
</organism>
<keyword evidence="2" id="KW-1185">Reference proteome</keyword>
<comment type="caution">
    <text evidence="1">The sequence shown here is derived from an EMBL/GenBank/DDBJ whole genome shotgun (WGS) entry which is preliminary data.</text>
</comment>
<dbReference type="EMBL" id="LECT01000036">
    <property type="protein sequence ID" value="KLU03539.1"/>
    <property type="molecule type" value="Genomic_DNA"/>
</dbReference>
<accession>A0A0J1EDB8</accession>
<sequence>MSVEVRTIARQRGDMKRWDMGGSLAGRVWREANKKADAKLGWQVSRRLSR</sequence>